<evidence type="ECO:0000313" key="1">
    <source>
        <dbReference type="Proteomes" id="UP000887565"/>
    </source>
</evidence>
<reference evidence="2" key="1">
    <citation type="submission" date="2022-11" db="UniProtKB">
        <authorList>
            <consortium name="WormBaseParasite"/>
        </authorList>
    </citation>
    <scope>IDENTIFICATION</scope>
</reference>
<keyword evidence="1" id="KW-1185">Reference proteome</keyword>
<organism evidence="1 2">
    <name type="scientific">Romanomermis culicivorax</name>
    <name type="common">Nematode worm</name>
    <dbReference type="NCBI Taxonomy" id="13658"/>
    <lineage>
        <taxon>Eukaryota</taxon>
        <taxon>Metazoa</taxon>
        <taxon>Ecdysozoa</taxon>
        <taxon>Nematoda</taxon>
        <taxon>Enoplea</taxon>
        <taxon>Dorylaimia</taxon>
        <taxon>Mermithida</taxon>
        <taxon>Mermithoidea</taxon>
        <taxon>Mermithidae</taxon>
        <taxon>Romanomermis</taxon>
    </lineage>
</organism>
<evidence type="ECO:0000313" key="2">
    <source>
        <dbReference type="WBParaSite" id="nRc.2.0.1.t41772-RA"/>
    </source>
</evidence>
<proteinExistence type="predicted"/>
<accession>A0A915KUF9</accession>
<dbReference type="Proteomes" id="UP000887565">
    <property type="component" value="Unplaced"/>
</dbReference>
<protein>
    <submittedName>
        <fullName evidence="2">Uncharacterized protein</fullName>
    </submittedName>
</protein>
<sequence>MISHGGKVAKSATNILFVFVAFEPGCHILLGREEILGVDFFSKSCIPHRNFFGFLDFKLTVVQFFSSCFSVLRKRGKTAEKRLRAKLREDDWLKNKPNYTVQTNILAKSSDCLKSIYRNTSRAFHRSMEHKAESLRNRVLKLRTVNFSCNEKYQRLVSQASQDYSLQNI</sequence>
<dbReference type="AlphaFoldDB" id="A0A915KUF9"/>
<dbReference type="WBParaSite" id="nRc.2.0.1.t41772-RA">
    <property type="protein sequence ID" value="nRc.2.0.1.t41772-RA"/>
    <property type="gene ID" value="nRc.2.0.1.g41772"/>
</dbReference>
<name>A0A915KUF9_ROMCU</name>